<dbReference type="Proteomes" id="UP000887566">
    <property type="component" value="Unplaced"/>
</dbReference>
<evidence type="ECO:0000313" key="2">
    <source>
        <dbReference type="Proteomes" id="UP000887566"/>
    </source>
</evidence>
<name>A0A914WXG1_9BILA</name>
<feature type="region of interest" description="Disordered" evidence="1">
    <location>
        <begin position="33"/>
        <end position="53"/>
    </location>
</feature>
<keyword evidence="2" id="KW-1185">Reference proteome</keyword>
<dbReference type="AlphaFoldDB" id="A0A914WXG1"/>
<feature type="compositionally biased region" description="Polar residues" evidence="1">
    <location>
        <begin position="41"/>
        <end position="53"/>
    </location>
</feature>
<organism evidence="2 3">
    <name type="scientific">Plectus sambesii</name>
    <dbReference type="NCBI Taxonomy" id="2011161"/>
    <lineage>
        <taxon>Eukaryota</taxon>
        <taxon>Metazoa</taxon>
        <taxon>Ecdysozoa</taxon>
        <taxon>Nematoda</taxon>
        <taxon>Chromadorea</taxon>
        <taxon>Plectida</taxon>
        <taxon>Plectina</taxon>
        <taxon>Plectoidea</taxon>
        <taxon>Plectidae</taxon>
        <taxon>Plectus</taxon>
    </lineage>
</organism>
<sequence>MFSWTNRRRDMTTQSQSVSRVACLRHAEVGLGGRRARSTERNNQTPACSVASNLRSKQRMPASSSRSATLCCCCCSTRFLFLASFRRRQTIHNAPGDVSSLSLALFLSLSRSLPSFEPGHRVSSTSPGAGSAPFSVYDNADQSIMREKPPARLQIGALSHSLNAGAV</sequence>
<reference evidence="3" key="1">
    <citation type="submission" date="2022-11" db="UniProtKB">
        <authorList>
            <consortium name="WormBaseParasite"/>
        </authorList>
    </citation>
    <scope>IDENTIFICATION</scope>
</reference>
<evidence type="ECO:0000256" key="1">
    <source>
        <dbReference type="SAM" id="MobiDB-lite"/>
    </source>
</evidence>
<dbReference type="WBParaSite" id="PSAMB.scaffold5636size11224.g26986.t1">
    <property type="protein sequence ID" value="PSAMB.scaffold5636size11224.g26986.t1"/>
    <property type="gene ID" value="PSAMB.scaffold5636size11224.g26986"/>
</dbReference>
<proteinExistence type="predicted"/>
<accession>A0A914WXG1</accession>
<evidence type="ECO:0000313" key="3">
    <source>
        <dbReference type="WBParaSite" id="PSAMB.scaffold5636size11224.g26986.t1"/>
    </source>
</evidence>
<protein>
    <submittedName>
        <fullName evidence="3">Uncharacterized protein</fullName>
    </submittedName>
</protein>